<reference evidence="14" key="1">
    <citation type="journal article" date="2019" name="Nat. Commun.">
        <title>Expansion of phycobilisome linker gene families in mesophilic red algae.</title>
        <authorList>
            <person name="Lee J."/>
            <person name="Kim D."/>
            <person name="Bhattacharya D."/>
            <person name="Yoon H.S."/>
        </authorList>
    </citation>
    <scope>NUCLEOTIDE SEQUENCE [LARGE SCALE GENOMIC DNA]</scope>
    <source>
        <strain evidence="14">CCMP 1328</strain>
    </source>
</reference>
<dbReference type="PANTHER" id="PTHR46012:SF2">
    <property type="entry name" value="IP22168P"/>
    <property type="match status" value="1"/>
</dbReference>
<evidence type="ECO:0000256" key="7">
    <source>
        <dbReference type="ARBA" id="ARBA00023136"/>
    </source>
</evidence>
<evidence type="ECO:0000256" key="5">
    <source>
        <dbReference type="ARBA" id="ARBA00022968"/>
    </source>
</evidence>
<dbReference type="AlphaFoldDB" id="A0A5J4Z528"/>
<dbReference type="EMBL" id="VRMN01000001">
    <property type="protein sequence ID" value="KAA8497707.1"/>
    <property type="molecule type" value="Genomic_DNA"/>
</dbReference>
<organism evidence="13 14">
    <name type="scientific">Porphyridium purpureum</name>
    <name type="common">Red alga</name>
    <name type="synonym">Porphyridium cruentum</name>
    <dbReference type="NCBI Taxonomy" id="35688"/>
    <lineage>
        <taxon>Eukaryota</taxon>
        <taxon>Rhodophyta</taxon>
        <taxon>Bangiophyceae</taxon>
        <taxon>Porphyridiales</taxon>
        <taxon>Porphyridiaceae</taxon>
        <taxon>Porphyridium</taxon>
    </lineage>
</organism>
<comment type="caution">
    <text evidence="13">The sequence shown here is derived from an EMBL/GenBank/DDBJ whole genome shotgun (WGS) entry which is preliminary data.</text>
</comment>
<evidence type="ECO:0000256" key="9">
    <source>
        <dbReference type="ARBA" id="ARBA00037301"/>
    </source>
</evidence>
<evidence type="ECO:0000256" key="8">
    <source>
        <dbReference type="ARBA" id="ARBA00023180"/>
    </source>
</evidence>
<keyword evidence="4 12" id="KW-0812">Transmembrane</keyword>
<evidence type="ECO:0000256" key="1">
    <source>
        <dbReference type="ARBA" id="ARBA00004606"/>
    </source>
</evidence>
<dbReference type="SUPFAM" id="SSF53448">
    <property type="entry name" value="Nucleotide-diphospho-sugar transferases"/>
    <property type="match status" value="1"/>
</dbReference>
<name>A0A5J4Z528_PORPP</name>
<evidence type="ECO:0000313" key="13">
    <source>
        <dbReference type="EMBL" id="KAA8497707.1"/>
    </source>
</evidence>
<dbReference type="InterPro" id="IPR002495">
    <property type="entry name" value="Glyco_trans_8"/>
</dbReference>
<evidence type="ECO:0000256" key="11">
    <source>
        <dbReference type="ARBA" id="ARBA00049181"/>
    </source>
</evidence>
<evidence type="ECO:0000256" key="10">
    <source>
        <dbReference type="ARBA" id="ARBA00038854"/>
    </source>
</evidence>
<evidence type="ECO:0000256" key="3">
    <source>
        <dbReference type="ARBA" id="ARBA00022679"/>
    </source>
</evidence>
<dbReference type="GO" id="GO:0140563">
    <property type="term" value="F:UDP-D-xylose:beta-D-glucoside alpha-1,3-D-xylosyltransferase activity"/>
    <property type="evidence" value="ECO:0007669"/>
    <property type="project" value="UniProtKB-EC"/>
</dbReference>
<evidence type="ECO:0000313" key="14">
    <source>
        <dbReference type="Proteomes" id="UP000324585"/>
    </source>
</evidence>
<evidence type="ECO:0000256" key="12">
    <source>
        <dbReference type="SAM" id="Phobius"/>
    </source>
</evidence>
<sequence length="497" mass="56546">MCAQRNVLRQESEPPENADVRNILAPPVGMRWPILISLAFSGLALLFALFMFVSVPAAPISRGLILEPETPTDGANTLMDALKLEATAKEPRAATVRVGVRPTVEFRPEPYNSSKPAVAWIWQRNVMDPADHIHIATAVCKPGYVWSYAEGMIKSMFLFARQQDTHYVLHMFVLEQDVNASVAHFAPFADALLSTDTLAALSFELVVHPSYADKVTHYFKPCAGQRLFITESLPEVNRLIYLDADIMFLDDVWQLASLFKLWRSPDMLLGMSAEKSDYEIRGLNYLNDGVALMQLDALRKFDLISFARKLYESGETFRYFDQDILNRACATYETDLETRTKRCFNLPCNWNFRTDFIIEWGCSYNMQPGGKISILHGNRNLFREEKIHGARPMKTAPFIRMAKTLWESLMTCSVHTCLSAMIAVVEHAVQSNPRCDVFKIFKSNMNSELAMGTWEQDLKSPIFNKENWPYFYKLTNGTCTNARLLKQLLAHLNTSAF</sequence>
<dbReference type="Gene3D" id="3.90.550.10">
    <property type="entry name" value="Spore Coat Polysaccharide Biosynthesis Protein SpsA, Chain A"/>
    <property type="match status" value="1"/>
</dbReference>
<evidence type="ECO:0000256" key="6">
    <source>
        <dbReference type="ARBA" id="ARBA00022989"/>
    </source>
</evidence>
<dbReference type="PANTHER" id="PTHR46012">
    <property type="entry name" value="IP22168P"/>
    <property type="match status" value="1"/>
</dbReference>
<dbReference type="EC" id="2.4.2.42" evidence="10"/>
<feature type="transmembrane region" description="Helical" evidence="12">
    <location>
        <begin position="32"/>
        <end position="53"/>
    </location>
</feature>
<keyword evidence="8" id="KW-0325">Glycoprotein</keyword>
<keyword evidence="7 12" id="KW-0472">Membrane</keyword>
<keyword evidence="14" id="KW-1185">Reference proteome</keyword>
<comment type="subcellular location">
    <subcellularLocation>
        <location evidence="1">Membrane</location>
        <topology evidence="1">Single-pass type II membrane protein</topology>
    </subcellularLocation>
</comment>
<dbReference type="Pfam" id="PF01501">
    <property type="entry name" value="Glyco_transf_8"/>
    <property type="match status" value="1"/>
</dbReference>
<dbReference type="GO" id="GO:0016020">
    <property type="term" value="C:membrane"/>
    <property type="evidence" value="ECO:0007669"/>
    <property type="project" value="UniProtKB-SubCell"/>
</dbReference>
<keyword evidence="6 12" id="KW-1133">Transmembrane helix</keyword>
<keyword evidence="5" id="KW-0735">Signal-anchor</keyword>
<keyword evidence="2" id="KW-0328">Glycosyltransferase</keyword>
<evidence type="ECO:0000256" key="2">
    <source>
        <dbReference type="ARBA" id="ARBA00022676"/>
    </source>
</evidence>
<comment type="catalytic activity">
    <reaction evidence="11">
        <text>3-O-(beta-D-glucosyl)-L-seryl-[EGF-like domain protein] + UDP-alpha-D-xylose = 3-O-[alpha-D-xylosyl-(1-&gt;3)-beta-D-glucosyl]-L-seryl-[EGF-like domain protein] + UDP + H(+)</text>
        <dbReference type="Rhea" id="RHEA:56064"/>
        <dbReference type="Rhea" id="RHEA-COMP:14610"/>
        <dbReference type="Rhea" id="RHEA-COMP:14611"/>
        <dbReference type="ChEBI" id="CHEBI:15378"/>
        <dbReference type="ChEBI" id="CHEBI:57632"/>
        <dbReference type="ChEBI" id="CHEBI:58223"/>
        <dbReference type="ChEBI" id="CHEBI:140575"/>
        <dbReference type="ChEBI" id="CHEBI:140576"/>
        <dbReference type="EC" id="2.4.2.42"/>
    </reaction>
</comment>
<comment type="function">
    <text evidence="9">Glycosyltransferase which elongates the O-linked glucose attached to EGF-like repeats in the extracellular domain of Notch proteins by catalyzing the addition of xylose.</text>
</comment>
<dbReference type="InterPro" id="IPR029044">
    <property type="entry name" value="Nucleotide-diphossugar_trans"/>
</dbReference>
<dbReference type="Proteomes" id="UP000324585">
    <property type="component" value="Unassembled WGS sequence"/>
</dbReference>
<proteinExistence type="predicted"/>
<dbReference type="InterPro" id="IPR051993">
    <property type="entry name" value="Glycosyltransferase_8"/>
</dbReference>
<gene>
    <name evidence="13" type="ORF">FVE85_5292</name>
</gene>
<dbReference type="OrthoDB" id="6238971at2759"/>
<keyword evidence="3 13" id="KW-0808">Transferase</keyword>
<protein>
    <recommendedName>
        <fullName evidence="10">UDP-D-xylose:beta-D-glucoside alpha-1,3-D-xylosyltransferase</fullName>
        <ecNumber evidence="10">2.4.2.42</ecNumber>
    </recommendedName>
</protein>
<dbReference type="GO" id="GO:0016266">
    <property type="term" value="P:protein O-linked glycosylation via N-acetyl-galactosamine"/>
    <property type="evidence" value="ECO:0007669"/>
    <property type="project" value="TreeGrafter"/>
</dbReference>
<accession>A0A5J4Z528</accession>
<evidence type="ECO:0000256" key="4">
    <source>
        <dbReference type="ARBA" id="ARBA00022692"/>
    </source>
</evidence>